<dbReference type="Proteomes" id="UP000244956">
    <property type="component" value="Unassembled WGS sequence"/>
</dbReference>
<sequence>MQGYSTSNSDFFALNHKKTANQKNKIYCTARISKYFNTPSIGRLVNFALLTFSAVPIYFKWLESGTLTKVDNEWKIDFLHSTPGK</sequence>
<evidence type="ECO:0000256" key="1">
    <source>
        <dbReference type="SAM" id="Phobius"/>
    </source>
</evidence>
<name>A0A2U2BA92_9BACT</name>
<accession>A0A2U2BA92</accession>
<evidence type="ECO:0000313" key="2">
    <source>
        <dbReference type="EMBL" id="PWD99984.1"/>
    </source>
</evidence>
<protein>
    <submittedName>
        <fullName evidence="2">Uncharacterized protein</fullName>
    </submittedName>
</protein>
<reference evidence="2 3" key="1">
    <citation type="submission" date="2018-05" db="EMBL/GenBank/DDBJ databases">
        <title>Marinilabilia rubrum sp. nov., isolated from saltern sediment.</title>
        <authorList>
            <person name="Zhang R."/>
        </authorList>
    </citation>
    <scope>NUCLEOTIDE SEQUENCE [LARGE SCALE GENOMIC DNA]</scope>
    <source>
        <strain evidence="2 3">WTE16</strain>
    </source>
</reference>
<keyword evidence="3" id="KW-1185">Reference proteome</keyword>
<keyword evidence="1" id="KW-0812">Transmembrane</keyword>
<comment type="caution">
    <text evidence="2">The sequence shown here is derived from an EMBL/GenBank/DDBJ whole genome shotgun (WGS) entry which is preliminary data.</text>
</comment>
<organism evidence="2 3">
    <name type="scientific">Marinilabilia rubra</name>
    <dbReference type="NCBI Taxonomy" id="2162893"/>
    <lineage>
        <taxon>Bacteria</taxon>
        <taxon>Pseudomonadati</taxon>
        <taxon>Bacteroidota</taxon>
        <taxon>Bacteroidia</taxon>
        <taxon>Marinilabiliales</taxon>
        <taxon>Marinilabiliaceae</taxon>
        <taxon>Marinilabilia</taxon>
    </lineage>
</organism>
<dbReference type="AlphaFoldDB" id="A0A2U2BA92"/>
<evidence type="ECO:0000313" key="3">
    <source>
        <dbReference type="Proteomes" id="UP000244956"/>
    </source>
</evidence>
<proteinExistence type="predicted"/>
<feature type="transmembrane region" description="Helical" evidence="1">
    <location>
        <begin position="41"/>
        <end position="59"/>
    </location>
</feature>
<gene>
    <name evidence="2" type="ORF">DDZ16_06370</name>
</gene>
<keyword evidence="1" id="KW-0472">Membrane</keyword>
<keyword evidence="1" id="KW-1133">Transmembrane helix</keyword>
<dbReference type="EMBL" id="QEWP01000004">
    <property type="protein sequence ID" value="PWD99984.1"/>
    <property type="molecule type" value="Genomic_DNA"/>
</dbReference>